<keyword evidence="6" id="KW-1185">Reference proteome</keyword>
<dbReference type="PANTHER" id="PTHR43884:SF20">
    <property type="entry name" value="ACYL-COA DEHYDROGENASE FADE28"/>
    <property type="match status" value="1"/>
</dbReference>
<dbReference type="Gene3D" id="1.20.140.10">
    <property type="entry name" value="Butyryl-CoA Dehydrogenase, subunit A, domain 3"/>
    <property type="match status" value="1"/>
</dbReference>
<dbReference type="PANTHER" id="PTHR43884">
    <property type="entry name" value="ACYL-COA DEHYDROGENASE"/>
    <property type="match status" value="1"/>
</dbReference>
<evidence type="ECO:0000313" key="6">
    <source>
        <dbReference type="Proteomes" id="UP000193465"/>
    </source>
</evidence>
<dbReference type="STRING" id="188915.AWC02_17880"/>
<dbReference type="GO" id="GO:0003995">
    <property type="term" value="F:acyl-CoA dehydrogenase activity"/>
    <property type="evidence" value="ECO:0007669"/>
    <property type="project" value="TreeGrafter"/>
</dbReference>
<reference evidence="5 6" key="1">
    <citation type="submission" date="2016-01" db="EMBL/GenBank/DDBJ databases">
        <title>The new phylogeny of the genus Mycobacterium.</title>
        <authorList>
            <person name="Tarcisio F."/>
            <person name="Conor M."/>
            <person name="Antonella G."/>
            <person name="Elisabetta G."/>
            <person name="Giulia F.S."/>
            <person name="Sara T."/>
            <person name="Anna F."/>
            <person name="Clotilde B."/>
            <person name="Roberto B."/>
            <person name="Veronica D.S."/>
            <person name="Fabio R."/>
            <person name="Monica P."/>
            <person name="Olivier J."/>
            <person name="Enrico T."/>
            <person name="Nicola S."/>
        </authorList>
    </citation>
    <scope>NUCLEOTIDE SEQUENCE [LARGE SCALE GENOMIC DNA]</scope>
    <source>
        <strain evidence="5 6">ATCC 27353</strain>
    </source>
</reference>
<dbReference type="EMBL" id="LQOT01000069">
    <property type="protein sequence ID" value="ORV41279.1"/>
    <property type="molecule type" value="Genomic_DNA"/>
</dbReference>
<keyword evidence="2" id="KW-0274">FAD</keyword>
<evidence type="ECO:0000313" key="5">
    <source>
        <dbReference type="EMBL" id="ORV41279.1"/>
    </source>
</evidence>
<evidence type="ECO:0000256" key="1">
    <source>
        <dbReference type="ARBA" id="ARBA00022630"/>
    </source>
</evidence>
<dbReference type="SUPFAM" id="SSF47203">
    <property type="entry name" value="Acyl-CoA dehydrogenase C-terminal domain-like"/>
    <property type="match status" value="1"/>
</dbReference>
<protein>
    <recommendedName>
        <fullName evidence="4">Acyl-CoA dehydrogenase/oxidase C-terminal domain-containing protein</fullName>
    </recommendedName>
</protein>
<organism evidence="5 6">
    <name type="scientific">Mycolicibacter engbaekii</name>
    <dbReference type="NCBI Taxonomy" id="188915"/>
    <lineage>
        <taxon>Bacteria</taxon>
        <taxon>Bacillati</taxon>
        <taxon>Actinomycetota</taxon>
        <taxon>Actinomycetes</taxon>
        <taxon>Mycobacteriales</taxon>
        <taxon>Mycobacteriaceae</taxon>
        <taxon>Mycolicibacter</taxon>
    </lineage>
</organism>
<proteinExistence type="predicted"/>
<keyword evidence="1" id="KW-0285">Flavoprotein</keyword>
<comment type="caution">
    <text evidence="5">The sequence shown here is derived from an EMBL/GenBank/DDBJ whole genome shotgun (WGS) entry which is preliminary data.</text>
</comment>
<gene>
    <name evidence="5" type="ORF">AWC02_17880</name>
</gene>
<dbReference type="InterPro" id="IPR036250">
    <property type="entry name" value="AcylCo_DH-like_C"/>
</dbReference>
<dbReference type="Proteomes" id="UP000193465">
    <property type="component" value="Unassembled WGS sequence"/>
</dbReference>
<dbReference type="AlphaFoldDB" id="A0A1X1T9U0"/>
<feature type="domain" description="Acyl-CoA dehydrogenase/oxidase C-terminal" evidence="4">
    <location>
        <begin position="193"/>
        <end position="324"/>
    </location>
</feature>
<accession>A0A1X1T9U0</accession>
<name>A0A1X1T9U0_9MYCO</name>
<dbReference type="InterPro" id="IPR009075">
    <property type="entry name" value="AcylCo_DH/oxidase_C"/>
</dbReference>
<keyword evidence="3" id="KW-0560">Oxidoreductase</keyword>
<evidence type="ECO:0000256" key="3">
    <source>
        <dbReference type="ARBA" id="ARBA00023002"/>
    </source>
</evidence>
<dbReference type="Pfam" id="PF00441">
    <property type="entry name" value="Acyl-CoA_dh_1"/>
    <property type="match status" value="1"/>
</dbReference>
<evidence type="ECO:0000256" key="2">
    <source>
        <dbReference type="ARBA" id="ARBA00022827"/>
    </source>
</evidence>
<sequence length="335" mass="35431">MPLMTSLEIFGFTDEHGALREVLREYFAATATTARPDRWRRLLTEVGVDDLLFGETCSTSVELAILAEESGAALFDGPLVSAAAVGPLAQQPALTGVAEGRRAPCVAVSLTGFGDGQTDAYWDYSDDAVVITQQAAAGETGVAVYGADAIGLQECSGLDLSRPVGRAAQGNGQPLLECGEDVAAAMRRRADLVLSAELLGVAQRVLDGTVDYVSRRVQFGRTIGSFQAVKHRLADMLAQVELTRSAVYGAAWQLGDGPVTVQAEVDLAVAAALARQTAVEATKAAVQLHGGIGITWEHWAHRYLRRAHAVIALTGAASRHRGRLAGLIDLRDGER</sequence>
<evidence type="ECO:0000259" key="4">
    <source>
        <dbReference type="Pfam" id="PF00441"/>
    </source>
</evidence>